<dbReference type="GO" id="GO:0005524">
    <property type="term" value="F:ATP binding"/>
    <property type="evidence" value="ECO:0007669"/>
    <property type="project" value="UniProtKB-KW"/>
</dbReference>
<organism evidence="13 14">
    <name type="scientific">Halobacillus yeomjeoni</name>
    <dbReference type="NCBI Taxonomy" id="311194"/>
    <lineage>
        <taxon>Bacteria</taxon>
        <taxon>Bacillati</taxon>
        <taxon>Bacillota</taxon>
        <taxon>Bacilli</taxon>
        <taxon>Bacillales</taxon>
        <taxon>Bacillaceae</taxon>
        <taxon>Halobacillus</taxon>
    </lineage>
</organism>
<feature type="binding site" evidence="10">
    <location>
        <position position="283"/>
    </location>
    <ligand>
        <name>ATP</name>
        <dbReference type="ChEBI" id="CHEBI:30616"/>
    </ligand>
</feature>
<dbReference type="InterPro" id="IPR001962">
    <property type="entry name" value="Asn_synthase"/>
</dbReference>
<dbReference type="Pfam" id="PF00733">
    <property type="entry name" value="Asn_synthase"/>
    <property type="match status" value="1"/>
</dbReference>
<dbReference type="GO" id="GO:0006529">
    <property type="term" value="P:asparagine biosynthetic process"/>
    <property type="evidence" value="ECO:0007669"/>
    <property type="project" value="UniProtKB-KW"/>
</dbReference>
<feature type="site" description="Important for beta-aspartyl-AMP intermediate formation" evidence="11">
    <location>
        <position position="360"/>
    </location>
</feature>
<evidence type="ECO:0000256" key="1">
    <source>
        <dbReference type="ARBA" id="ARBA00005187"/>
    </source>
</evidence>
<evidence type="ECO:0000259" key="12">
    <source>
        <dbReference type="PROSITE" id="PS51278"/>
    </source>
</evidence>
<feature type="active site" description="For GATase activity" evidence="9">
    <location>
        <position position="2"/>
    </location>
</feature>
<dbReference type="PROSITE" id="PS51278">
    <property type="entry name" value="GATASE_TYPE_2"/>
    <property type="match status" value="1"/>
</dbReference>
<dbReference type="NCBIfam" id="TIGR01536">
    <property type="entry name" value="asn_synth_AEB"/>
    <property type="match status" value="1"/>
</dbReference>
<keyword evidence="5 10" id="KW-0067">ATP-binding</keyword>
<keyword evidence="9" id="KW-0028">Amino-acid biosynthesis</keyword>
<dbReference type="SUPFAM" id="SSF56235">
    <property type="entry name" value="N-terminal nucleophile aminohydrolases (Ntn hydrolases)"/>
    <property type="match status" value="1"/>
</dbReference>
<dbReference type="GO" id="GO:0005829">
    <property type="term" value="C:cytosol"/>
    <property type="evidence" value="ECO:0007669"/>
    <property type="project" value="TreeGrafter"/>
</dbReference>
<sequence>MCGIVGYVNENQVMEESVIQAMMERIHHRGPDDGDSYTDGTASLGFRRLSIIDMSSSANQPMMNEDGRFILTFNGEIYNFHSLKDDLISKGHQFKSHTDSEVILHGYEEYGVEILQQLRGMFAFAIWDKQEKELFLARDPFGIKPLYYTESTKDGSFIYGSEIKSFFPYPLFIKRFNDEALAPYLTFQYSALDQTFFKGVHKLKPGHYMIYKKGQIETHEYWNPEFTETQDKLSDAIDSINEVMNDSVQYHKISDVKVGSFLSGGIDSSYITTLLKPENTFSVGFKEYEGIFNETNLAEDLSHQLGIQNHKKLITGDEFFKKIPEIQYHMDEPHANLSSVPLYFLAELAKEHVTVVLSGEGADELFGGYEWYRISEKQKIYETIPFPVRRVISKVGQRLPQNKITNFLVKGGQKIEEKFVGQAKVFTTEDAQNVLKKPYRNQHTPQQILAPTYKRVGKSNDSTKMQYADIKHWLPGDILQKADKMSSAHSLELRVPFLDKEVMKVAGTLAPSLRANNKDTKFALRQAARTVLPDEWANRPKVGFPVPIRDWLRQDKYYNHVKQVFDSDHAAQFFQTQELLRYLNEHYENKGNHHRYIWTVFVFLTWYEIYFIHDGEFPHSTGSLVEDRELVYS</sequence>
<gene>
    <name evidence="13" type="primary">asnB</name>
    <name evidence="13" type="ORF">H0267_09695</name>
</gene>
<keyword evidence="14" id="KW-1185">Reference proteome</keyword>
<dbReference type="PANTHER" id="PTHR43284:SF1">
    <property type="entry name" value="ASPARAGINE SYNTHETASE"/>
    <property type="match status" value="1"/>
</dbReference>
<evidence type="ECO:0000256" key="11">
    <source>
        <dbReference type="PIRSR" id="PIRSR001589-3"/>
    </source>
</evidence>
<evidence type="ECO:0000256" key="4">
    <source>
        <dbReference type="ARBA" id="ARBA00022741"/>
    </source>
</evidence>
<evidence type="ECO:0000256" key="7">
    <source>
        <dbReference type="ARBA" id="ARBA00022962"/>
    </source>
</evidence>
<evidence type="ECO:0000313" key="14">
    <source>
        <dbReference type="Proteomes" id="UP000614490"/>
    </source>
</evidence>
<evidence type="ECO:0000256" key="6">
    <source>
        <dbReference type="ARBA" id="ARBA00022888"/>
    </source>
</evidence>
<dbReference type="PIRSF" id="PIRSF001589">
    <property type="entry name" value="Asn_synthetase_glu-h"/>
    <property type="match status" value="1"/>
</dbReference>
<dbReference type="GO" id="GO:0004066">
    <property type="term" value="F:asparagine synthase (glutamine-hydrolyzing) activity"/>
    <property type="evidence" value="ECO:0007669"/>
    <property type="project" value="UniProtKB-EC"/>
</dbReference>
<evidence type="ECO:0000256" key="2">
    <source>
        <dbReference type="ARBA" id="ARBA00005752"/>
    </source>
</evidence>
<evidence type="ECO:0000256" key="10">
    <source>
        <dbReference type="PIRSR" id="PIRSR001589-2"/>
    </source>
</evidence>
<evidence type="ECO:0000256" key="9">
    <source>
        <dbReference type="PIRSR" id="PIRSR001589-1"/>
    </source>
</evidence>
<evidence type="ECO:0000313" key="13">
    <source>
        <dbReference type="EMBL" id="MBH0230483.1"/>
    </source>
</evidence>
<evidence type="ECO:0000256" key="5">
    <source>
        <dbReference type="ARBA" id="ARBA00022840"/>
    </source>
</evidence>
<comment type="caution">
    <text evidence="13">The sequence shown here is derived from an EMBL/GenBank/DDBJ whole genome shotgun (WGS) entry which is preliminary data.</text>
</comment>
<dbReference type="SUPFAM" id="SSF52402">
    <property type="entry name" value="Adenine nucleotide alpha hydrolases-like"/>
    <property type="match status" value="1"/>
</dbReference>
<dbReference type="InterPro" id="IPR014729">
    <property type="entry name" value="Rossmann-like_a/b/a_fold"/>
</dbReference>
<dbReference type="InterPro" id="IPR051786">
    <property type="entry name" value="ASN_synthetase/amidase"/>
</dbReference>
<dbReference type="CDD" id="cd01991">
    <property type="entry name" value="Asn_synthase_B_C"/>
    <property type="match status" value="1"/>
</dbReference>
<keyword evidence="6 9" id="KW-0061">Asparagine biosynthesis</keyword>
<evidence type="ECO:0000256" key="8">
    <source>
        <dbReference type="ARBA" id="ARBA00048741"/>
    </source>
</evidence>
<name>A0A931HVY3_9BACI</name>
<protein>
    <recommendedName>
        <fullName evidence="3">asparagine synthase (glutamine-hydrolyzing)</fullName>
        <ecNumber evidence="3">6.3.5.4</ecNumber>
    </recommendedName>
</protein>
<dbReference type="Pfam" id="PF13537">
    <property type="entry name" value="GATase_7"/>
    <property type="match status" value="1"/>
</dbReference>
<keyword evidence="7 9" id="KW-0315">Glutamine amidotransferase</keyword>
<keyword evidence="13" id="KW-0436">Ligase</keyword>
<dbReference type="AlphaFoldDB" id="A0A931HVY3"/>
<dbReference type="InterPro" id="IPR033738">
    <property type="entry name" value="AsnB_N"/>
</dbReference>
<keyword evidence="4 10" id="KW-0547">Nucleotide-binding</keyword>
<dbReference type="Proteomes" id="UP000614490">
    <property type="component" value="Unassembled WGS sequence"/>
</dbReference>
<comment type="similarity">
    <text evidence="2">Belongs to the asparagine synthetase family.</text>
</comment>
<comment type="catalytic activity">
    <reaction evidence="8">
        <text>L-aspartate + L-glutamine + ATP + H2O = L-asparagine + L-glutamate + AMP + diphosphate + H(+)</text>
        <dbReference type="Rhea" id="RHEA:12228"/>
        <dbReference type="ChEBI" id="CHEBI:15377"/>
        <dbReference type="ChEBI" id="CHEBI:15378"/>
        <dbReference type="ChEBI" id="CHEBI:29985"/>
        <dbReference type="ChEBI" id="CHEBI:29991"/>
        <dbReference type="ChEBI" id="CHEBI:30616"/>
        <dbReference type="ChEBI" id="CHEBI:33019"/>
        <dbReference type="ChEBI" id="CHEBI:58048"/>
        <dbReference type="ChEBI" id="CHEBI:58359"/>
        <dbReference type="ChEBI" id="CHEBI:456215"/>
        <dbReference type="EC" id="6.3.5.4"/>
    </reaction>
</comment>
<dbReference type="InterPro" id="IPR029055">
    <property type="entry name" value="Ntn_hydrolases_N"/>
</dbReference>
<feature type="domain" description="Glutamine amidotransferase type-2" evidence="12">
    <location>
        <begin position="2"/>
        <end position="214"/>
    </location>
</feature>
<dbReference type="Gene3D" id="3.40.50.620">
    <property type="entry name" value="HUPs"/>
    <property type="match status" value="1"/>
</dbReference>
<evidence type="ECO:0000256" key="3">
    <source>
        <dbReference type="ARBA" id="ARBA00012737"/>
    </source>
</evidence>
<comment type="pathway">
    <text evidence="1">Amino-acid biosynthesis; L-asparagine biosynthesis; L-asparagine from L-aspartate (L-Gln route): step 1/1.</text>
</comment>
<dbReference type="EMBL" id="JADZSC010000002">
    <property type="protein sequence ID" value="MBH0230483.1"/>
    <property type="molecule type" value="Genomic_DNA"/>
</dbReference>
<accession>A0A931HVY3</accession>
<dbReference type="RefSeq" id="WP_197317115.1">
    <property type="nucleotide sequence ID" value="NZ_JADZSC010000002.1"/>
</dbReference>
<reference evidence="13 14" key="1">
    <citation type="journal article" date="2005" name="Int. J. Syst. Evol. Microbiol.">
        <title>Halobacillus yeomjeoni sp. nov., isolated from a marine solar saltern in Korea.</title>
        <authorList>
            <person name="Yoon J.H."/>
            <person name="Kang S.J."/>
            <person name="Lee C.H."/>
            <person name="Oh H.W."/>
            <person name="Oh T.K."/>
        </authorList>
    </citation>
    <scope>NUCLEOTIDE SEQUENCE [LARGE SCALE GENOMIC DNA]</scope>
    <source>
        <strain evidence="13 14">KCTC 3957</strain>
    </source>
</reference>
<dbReference type="CDD" id="cd00712">
    <property type="entry name" value="AsnB"/>
    <property type="match status" value="1"/>
</dbReference>
<dbReference type="EC" id="6.3.5.4" evidence="3"/>
<dbReference type="InterPro" id="IPR017932">
    <property type="entry name" value="GATase_2_dom"/>
</dbReference>
<proteinExistence type="inferred from homology"/>
<dbReference type="InterPro" id="IPR006426">
    <property type="entry name" value="Asn_synth_AEB"/>
</dbReference>
<dbReference type="PANTHER" id="PTHR43284">
    <property type="entry name" value="ASPARAGINE SYNTHETASE (GLUTAMINE-HYDROLYZING)"/>
    <property type="match status" value="1"/>
</dbReference>
<feature type="binding site" evidence="10">
    <location>
        <begin position="358"/>
        <end position="359"/>
    </location>
    <ligand>
        <name>ATP</name>
        <dbReference type="ChEBI" id="CHEBI:30616"/>
    </ligand>
</feature>
<feature type="binding site" evidence="10">
    <location>
        <position position="99"/>
    </location>
    <ligand>
        <name>L-glutamine</name>
        <dbReference type="ChEBI" id="CHEBI:58359"/>
    </ligand>
</feature>
<dbReference type="Gene3D" id="3.60.20.10">
    <property type="entry name" value="Glutamine Phosphoribosylpyrophosphate, subunit 1, domain 1"/>
    <property type="match status" value="1"/>
</dbReference>